<evidence type="ECO:0000313" key="10">
    <source>
        <dbReference type="EMBL" id="PNQ98833.1"/>
    </source>
</evidence>
<dbReference type="CDD" id="cd00383">
    <property type="entry name" value="trans_reg_C"/>
    <property type="match status" value="1"/>
</dbReference>
<dbReference type="SUPFAM" id="SSF52172">
    <property type="entry name" value="CheY-like"/>
    <property type="match status" value="1"/>
</dbReference>
<dbReference type="GO" id="GO:0005829">
    <property type="term" value="C:cytosol"/>
    <property type="evidence" value="ECO:0007669"/>
    <property type="project" value="TreeGrafter"/>
</dbReference>
<organism evidence="10 11">
    <name type="scientific">Azospirillum argentinense</name>
    <dbReference type="NCBI Taxonomy" id="2970906"/>
    <lineage>
        <taxon>Bacteria</taxon>
        <taxon>Pseudomonadati</taxon>
        <taxon>Pseudomonadota</taxon>
        <taxon>Alphaproteobacteria</taxon>
        <taxon>Rhodospirillales</taxon>
        <taxon>Azospirillaceae</taxon>
        <taxon>Azospirillum</taxon>
    </lineage>
</organism>
<evidence type="ECO:0000256" key="6">
    <source>
        <dbReference type="PROSITE-ProRule" id="PRU00169"/>
    </source>
</evidence>
<dbReference type="Pfam" id="PF00486">
    <property type="entry name" value="Trans_reg_C"/>
    <property type="match status" value="1"/>
</dbReference>
<dbReference type="Gene3D" id="3.40.50.2300">
    <property type="match status" value="1"/>
</dbReference>
<dbReference type="InterPro" id="IPR039420">
    <property type="entry name" value="WalR-like"/>
</dbReference>
<evidence type="ECO:0000256" key="3">
    <source>
        <dbReference type="ARBA" id="ARBA00023015"/>
    </source>
</evidence>
<dbReference type="InterPro" id="IPR001867">
    <property type="entry name" value="OmpR/PhoB-type_DNA-bd"/>
</dbReference>
<evidence type="ECO:0000256" key="7">
    <source>
        <dbReference type="PROSITE-ProRule" id="PRU01091"/>
    </source>
</evidence>
<dbReference type="GO" id="GO:0032993">
    <property type="term" value="C:protein-DNA complex"/>
    <property type="evidence" value="ECO:0007669"/>
    <property type="project" value="TreeGrafter"/>
</dbReference>
<dbReference type="Pfam" id="PF00072">
    <property type="entry name" value="Response_reg"/>
    <property type="match status" value="1"/>
</dbReference>
<dbReference type="InterPro" id="IPR011006">
    <property type="entry name" value="CheY-like_superfamily"/>
</dbReference>
<comment type="caution">
    <text evidence="10">The sequence shown here is derived from an EMBL/GenBank/DDBJ whole genome shotgun (WGS) entry which is preliminary data.</text>
</comment>
<dbReference type="PANTHER" id="PTHR48111:SF1">
    <property type="entry name" value="TWO-COMPONENT RESPONSE REGULATOR ORR33"/>
    <property type="match status" value="1"/>
</dbReference>
<name>A0A2K1G217_9PROT</name>
<dbReference type="InterPro" id="IPR036388">
    <property type="entry name" value="WH-like_DNA-bd_sf"/>
</dbReference>
<sequence length="231" mass="25263">MRLLLVEDHQALSEMVAGHLARVGFVVDSVGSAEDAITALGIMRYDGIVLDLGLPGASGMTVLEHVRQRASQAVPVLILTARDSLESRLAGLNAGADDYLVKPFDLRELEARLRAILRRPGPRQTESFALGNLTFDISSWDARVDARSLDLGRKEFALLEELMRSAPRIVIKDQLEDRLYAIHEAVTPNAIEAIVSRLRKKLQAAGARVQIATVRGVGYKMTVEAQALADE</sequence>
<dbReference type="GO" id="GO:0000976">
    <property type="term" value="F:transcription cis-regulatory region binding"/>
    <property type="evidence" value="ECO:0007669"/>
    <property type="project" value="TreeGrafter"/>
</dbReference>
<keyword evidence="10" id="KW-0614">Plasmid</keyword>
<geneLocation type="plasmid" evidence="10">
    <name>p7unnamed</name>
</geneLocation>
<dbReference type="RefSeq" id="WP_103039912.1">
    <property type="nucleotide sequence ID" value="NZ_POWG01000010.1"/>
</dbReference>
<evidence type="ECO:0000256" key="4">
    <source>
        <dbReference type="ARBA" id="ARBA00023125"/>
    </source>
</evidence>
<dbReference type="AlphaFoldDB" id="A0A2K1G217"/>
<reference evidence="10 11" key="1">
    <citation type="submission" date="2018-01" db="EMBL/GenBank/DDBJ databases">
        <title>Whole genome sequence of Azospirillum brasilense REC3 isolated from strawberry roots.</title>
        <authorList>
            <person name="Fontana C.A."/>
            <person name="Salazar S.M."/>
            <person name="Bassi D."/>
            <person name="Puglisi E."/>
            <person name="Lovaisa N.C."/>
            <person name="Toffoli L.M."/>
            <person name="Pedraza R."/>
            <person name="Cocconcelli P.S."/>
        </authorList>
    </citation>
    <scope>NUCLEOTIDE SEQUENCE [LARGE SCALE GENOMIC DNA]</scope>
    <source>
        <strain evidence="10 11">REC3</strain>
        <plasmid evidence="10">p7unnamed</plasmid>
    </source>
</reference>
<dbReference type="Gene3D" id="6.10.250.690">
    <property type="match status" value="1"/>
</dbReference>
<dbReference type="InterPro" id="IPR016032">
    <property type="entry name" value="Sig_transdc_resp-reg_C-effctor"/>
</dbReference>
<dbReference type="SMART" id="SM00862">
    <property type="entry name" value="Trans_reg_C"/>
    <property type="match status" value="1"/>
</dbReference>
<keyword evidence="1 6" id="KW-0597">Phosphoprotein</keyword>
<evidence type="ECO:0000259" key="9">
    <source>
        <dbReference type="PROSITE" id="PS51755"/>
    </source>
</evidence>
<dbReference type="SUPFAM" id="SSF46894">
    <property type="entry name" value="C-terminal effector domain of the bipartite response regulators"/>
    <property type="match status" value="1"/>
</dbReference>
<evidence type="ECO:0000256" key="2">
    <source>
        <dbReference type="ARBA" id="ARBA00023012"/>
    </source>
</evidence>
<keyword evidence="2" id="KW-0902">Two-component regulatory system</keyword>
<dbReference type="PROSITE" id="PS50110">
    <property type="entry name" value="RESPONSE_REGULATORY"/>
    <property type="match status" value="1"/>
</dbReference>
<dbReference type="GO" id="GO:0000156">
    <property type="term" value="F:phosphorelay response regulator activity"/>
    <property type="evidence" value="ECO:0007669"/>
    <property type="project" value="TreeGrafter"/>
</dbReference>
<dbReference type="PROSITE" id="PS51755">
    <property type="entry name" value="OMPR_PHOB"/>
    <property type="match status" value="1"/>
</dbReference>
<evidence type="ECO:0000256" key="5">
    <source>
        <dbReference type="ARBA" id="ARBA00023163"/>
    </source>
</evidence>
<gene>
    <name evidence="10" type="ORF">C1S70_11150</name>
</gene>
<dbReference type="SMART" id="SM00448">
    <property type="entry name" value="REC"/>
    <property type="match status" value="1"/>
</dbReference>
<dbReference type="Proteomes" id="UP000236268">
    <property type="component" value="Unassembled WGS sequence"/>
</dbReference>
<dbReference type="PANTHER" id="PTHR48111">
    <property type="entry name" value="REGULATOR OF RPOS"/>
    <property type="match status" value="1"/>
</dbReference>
<keyword evidence="5" id="KW-0804">Transcription</keyword>
<accession>A0A2K1G217</accession>
<dbReference type="GO" id="GO:0006355">
    <property type="term" value="P:regulation of DNA-templated transcription"/>
    <property type="evidence" value="ECO:0007669"/>
    <property type="project" value="InterPro"/>
</dbReference>
<feature type="domain" description="Response regulatory" evidence="8">
    <location>
        <begin position="2"/>
        <end position="117"/>
    </location>
</feature>
<evidence type="ECO:0000259" key="8">
    <source>
        <dbReference type="PROSITE" id="PS50110"/>
    </source>
</evidence>
<feature type="modified residue" description="4-aspartylphosphate" evidence="6">
    <location>
        <position position="51"/>
    </location>
</feature>
<keyword evidence="4 7" id="KW-0238">DNA-binding</keyword>
<keyword evidence="3" id="KW-0805">Transcription regulation</keyword>
<evidence type="ECO:0000313" key="11">
    <source>
        <dbReference type="Proteomes" id="UP000236268"/>
    </source>
</evidence>
<feature type="domain" description="OmpR/PhoB-type" evidence="9">
    <location>
        <begin position="125"/>
        <end position="223"/>
    </location>
</feature>
<dbReference type="InterPro" id="IPR001789">
    <property type="entry name" value="Sig_transdc_resp-reg_receiver"/>
</dbReference>
<proteinExistence type="predicted"/>
<dbReference type="Gene3D" id="1.10.10.10">
    <property type="entry name" value="Winged helix-like DNA-binding domain superfamily/Winged helix DNA-binding domain"/>
    <property type="match status" value="1"/>
</dbReference>
<feature type="DNA-binding region" description="OmpR/PhoB-type" evidence="7">
    <location>
        <begin position="125"/>
        <end position="223"/>
    </location>
</feature>
<dbReference type="EMBL" id="POWG01000010">
    <property type="protein sequence ID" value="PNQ98833.1"/>
    <property type="molecule type" value="Genomic_DNA"/>
</dbReference>
<protein>
    <submittedName>
        <fullName evidence="10">Two-component system response regulator</fullName>
    </submittedName>
</protein>
<evidence type="ECO:0000256" key="1">
    <source>
        <dbReference type="ARBA" id="ARBA00022553"/>
    </source>
</evidence>